<dbReference type="GO" id="GO:0004760">
    <property type="term" value="F:L-serine-pyruvate transaminase activity"/>
    <property type="evidence" value="ECO:0007669"/>
    <property type="project" value="TreeGrafter"/>
</dbReference>
<organism evidence="7 8">
    <name type="scientific">Polaromonas eurypsychrophila</name>
    <dbReference type="NCBI Taxonomy" id="1614635"/>
    <lineage>
        <taxon>Bacteria</taxon>
        <taxon>Pseudomonadati</taxon>
        <taxon>Pseudomonadota</taxon>
        <taxon>Betaproteobacteria</taxon>
        <taxon>Burkholderiales</taxon>
        <taxon>Comamonadaceae</taxon>
        <taxon>Polaromonas</taxon>
    </lineage>
</organism>
<dbReference type="Gene3D" id="3.40.640.10">
    <property type="entry name" value="Type I PLP-dependent aspartate aminotransferase-like (Major domain)"/>
    <property type="match status" value="1"/>
</dbReference>
<dbReference type="InterPro" id="IPR000192">
    <property type="entry name" value="Aminotrans_V_dom"/>
</dbReference>
<evidence type="ECO:0000256" key="1">
    <source>
        <dbReference type="ARBA" id="ARBA00001933"/>
    </source>
</evidence>
<evidence type="ECO:0000256" key="5">
    <source>
        <dbReference type="PIRSR" id="PIRSR000524-50"/>
    </source>
</evidence>
<feature type="domain" description="Aminotransferase class V" evidence="6">
    <location>
        <begin position="22"/>
        <end position="297"/>
    </location>
</feature>
<evidence type="ECO:0000313" key="8">
    <source>
        <dbReference type="Proteomes" id="UP000620596"/>
    </source>
</evidence>
<dbReference type="PANTHER" id="PTHR21152:SF40">
    <property type="entry name" value="ALANINE--GLYOXYLATE AMINOTRANSFERASE"/>
    <property type="match status" value="1"/>
</dbReference>
<evidence type="ECO:0000256" key="3">
    <source>
        <dbReference type="ARBA" id="ARBA00022898"/>
    </source>
</evidence>
<dbReference type="Gene3D" id="3.90.1150.10">
    <property type="entry name" value="Aspartate Aminotransferase, domain 1"/>
    <property type="match status" value="1"/>
</dbReference>
<dbReference type="EMBL" id="BMIG01000008">
    <property type="protein sequence ID" value="GGB02127.1"/>
    <property type="molecule type" value="Genomic_DNA"/>
</dbReference>
<keyword evidence="7" id="KW-0032">Aminotransferase</keyword>
<gene>
    <name evidence="7" type="ORF">GCM10011496_23840</name>
</gene>
<dbReference type="InterPro" id="IPR015422">
    <property type="entry name" value="PyrdxlP-dep_Trfase_small"/>
</dbReference>
<evidence type="ECO:0000256" key="2">
    <source>
        <dbReference type="ARBA" id="ARBA00009236"/>
    </source>
</evidence>
<reference evidence="7" key="1">
    <citation type="journal article" date="2014" name="Int. J. Syst. Evol. Microbiol.">
        <title>Complete genome sequence of Corynebacterium casei LMG S-19264T (=DSM 44701T), isolated from a smear-ripened cheese.</title>
        <authorList>
            <consortium name="US DOE Joint Genome Institute (JGI-PGF)"/>
            <person name="Walter F."/>
            <person name="Albersmeier A."/>
            <person name="Kalinowski J."/>
            <person name="Ruckert C."/>
        </authorList>
    </citation>
    <scope>NUCLEOTIDE SEQUENCE</scope>
    <source>
        <strain evidence="7">CGMCC 1.15322</strain>
    </source>
</reference>
<reference evidence="7" key="2">
    <citation type="submission" date="2020-09" db="EMBL/GenBank/DDBJ databases">
        <authorList>
            <person name="Sun Q."/>
            <person name="Zhou Y."/>
        </authorList>
    </citation>
    <scope>NUCLEOTIDE SEQUENCE</scope>
    <source>
        <strain evidence="7">CGMCC 1.15322</strain>
    </source>
</reference>
<proteinExistence type="inferred from homology"/>
<accession>A0A916SIM3</accession>
<sequence>MPGLLPNVDPDGLLEFSVVYTDRALNHMSKSFQGVMTDISSILKEVYNAPSAVLVPGSGTYGMEAVARQFAHGKHVMVIRNGWFSYRWTQIFDMGNIPASSTVLKARQTAKGAQAPWVPAPIAEVQAAIAKEKPAVVFAPHVETAAGMMLPDNYLKAVADAVHAVGGLFVLDCIASGAMWVDMKATGVDVLISAPQKGWSSSPCCAMVMLSERARAAIDGTTSSSFACDLKKWMQIMETYEKGGHAYHATLPTDALTRLRAAMKETQAYGFAKVRDEQIALGSKVRKLFESRGLPSVAAEGFKAPGVVVSYTTDPEIQSSKKFLAEGLQTAAGVPLQCDEGADFMTFRIGLFGLEKWHNVDKTVANLAEALDRIGVTEKVTEDVAG</sequence>
<feature type="binding site" evidence="4">
    <location>
        <position position="348"/>
    </location>
    <ligand>
        <name>substrate</name>
    </ligand>
</feature>
<keyword evidence="8" id="KW-1185">Reference proteome</keyword>
<dbReference type="GO" id="GO:0019265">
    <property type="term" value="P:glycine biosynthetic process, by transamination of glyoxylate"/>
    <property type="evidence" value="ECO:0007669"/>
    <property type="project" value="TreeGrafter"/>
</dbReference>
<dbReference type="InterPro" id="IPR015421">
    <property type="entry name" value="PyrdxlP-dep_Trfase_major"/>
</dbReference>
<dbReference type="RefSeq" id="WP_188708740.1">
    <property type="nucleotide sequence ID" value="NZ_BMIG01000008.1"/>
</dbReference>
<keyword evidence="3 5" id="KW-0663">Pyridoxal phosphate</keyword>
<comment type="cofactor">
    <cofactor evidence="1 5">
        <name>pyridoxal 5'-phosphate</name>
        <dbReference type="ChEBI" id="CHEBI:597326"/>
    </cofactor>
</comment>
<protein>
    <submittedName>
        <fullName evidence="7">Class V aminotransferase</fullName>
    </submittedName>
</protein>
<keyword evidence="7" id="KW-0808">Transferase</keyword>
<dbReference type="AlphaFoldDB" id="A0A916SIM3"/>
<dbReference type="SUPFAM" id="SSF53383">
    <property type="entry name" value="PLP-dependent transferases"/>
    <property type="match status" value="1"/>
</dbReference>
<comment type="caution">
    <text evidence="7">The sequence shown here is derived from an EMBL/GenBank/DDBJ whole genome shotgun (WGS) entry which is preliminary data.</text>
</comment>
<name>A0A916SIM3_9BURK</name>
<dbReference type="InterPro" id="IPR015424">
    <property type="entry name" value="PyrdxlP-dep_Trfase"/>
</dbReference>
<dbReference type="PANTHER" id="PTHR21152">
    <property type="entry name" value="AMINOTRANSFERASE CLASS V"/>
    <property type="match status" value="1"/>
</dbReference>
<dbReference type="GO" id="GO:0008453">
    <property type="term" value="F:alanine-glyoxylate transaminase activity"/>
    <property type="evidence" value="ECO:0007669"/>
    <property type="project" value="TreeGrafter"/>
</dbReference>
<evidence type="ECO:0000259" key="6">
    <source>
        <dbReference type="Pfam" id="PF00266"/>
    </source>
</evidence>
<evidence type="ECO:0000256" key="4">
    <source>
        <dbReference type="PIRSR" id="PIRSR000524-1"/>
    </source>
</evidence>
<feature type="modified residue" description="N6-(pyridoxal phosphate)lysine" evidence="5">
    <location>
        <position position="197"/>
    </location>
</feature>
<dbReference type="Pfam" id="PF00266">
    <property type="entry name" value="Aminotran_5"/>
    <property type="match status" value="1"/>
</dbReference>
<evidence type="ECO:0000313" key="7">
    <source>
        <dbReference type="EMBL" id="GGB02127.1"/>
    </source>
</evidence>
<dbReference type="PIRSF" id="PIRSF000524">
    <property type="entry name" value="SPT"/>
    <property type="match status" value="1"/>
</dbReference>
<dbReference type="InterPro" id="IPR024169">
    <property type="entry name" value="SP_NH2Trfase/AEP_transaminase"/>
</dbReference>
<comment type="similarity">
    <text evidence="2">Belongs to the class-V pyridoxal-phosphate-dependent aminotransferase family.</text>
</comment>
<dbReference type="Proteomes" id="UP000620596">
    <property type="component" value="Unassembled WGS sequence"/>
</dbReference>